<evidence type="ECO:0000313" key="1">
    <source>
        <dbReference type="EMBL" id="ETO08381.1"/>
    </source>
</evidence>
<dbReference type="EMBL" id="ASPP01025075">
    <property type="protein sequence ID" value="ETO08381.1"/>
    <property type="molecule type" value="Genomic_DNA"/>
</dbReference>
<organism evidence="1 2">
    <name type="scientific">Reticulomyxa filosa</name>
    <dbReference type="NCBI Taxonomy" id="46433"/>
    <lineage>
        <taxon>Eukaryota</taxon>
        <taxon>Sar</taxon>
        <taxon>Rhizaria</taxon>
        <taxon>Retaria</taxon>
        <taxon>Foraminifera</taxon>
        <taxon>Monothalamids</taxon>
        <taxon>Reticulomyxidae</taxon>
        <taxon>Reticulomyxa</taxon>
    </lineage>
</organism>
<sequence length="118" mass="13735">MSDKKQEIISQCHTYLEETLGKVISSDAVALYYKYANELVNSLLERHKETIQHYDMYGVALSGCVQKRLAIPGVSCGYLVFFYEKNFDHNNLESFQTRNFEILTMIETHIKEMNIDVE</sequence>
<feature type="non-terminal residue" evidence="1">
    <location>
        <position position="118"/>
    </location>
</feature>
<dbReference type="AlphaFoldDB" id="X6M467"/>
<protein>
    <submittedName>
        <fullName evidence="1">Uncharacterized protein</fullName>
    </submittedName>
</protein>
<comment type="caution">
    <text evidence="1">The sequence shown here is derived from an EMBL/GenBank/DDBJ whole genome shotgun (WGS) entry which is preliminary data.</text>
</comment>
<name>X6M467_RETFI</name>
<dbReference type="Proteomes" id="UP000023152">
    <property type="component" value="Unassembled WGS sequence"/>
</dbReference>
<keyword evidence="2" id="KW-1185">Reference proteome</keyword>
<reference evidence="1 2" key="1">
    <citation type="journal article" date="2013" name="Curr. Biol.">
        <title>The Genome of the Foraminiferan Reticulomyxa filosa.</title>
        <authorList>
            <person name="Glockner G."/>
            <person name="Hulsmann N."/>
            <person name="Schleicher M."/>
            <person name="Noegel A.A."/>
            <person name="Eichinger L."/>
            <person name="Gallinger C."/>
            <person name="Pawlowski J."/>
            <person name="Sierra R."/>
            <person name="Euteneuer U."/>
            <person name="Pillet L."/>
            <person name="Moustafa A."/>
            <person name="Platzer M."/>
            <person name="Groth M."/>
            <person name="Szafranski K."/>
            <person name="Schliwa M."/>
        </authorList>
    </citation>
    <scope>NUCLEOTIDE SEQUENCE [LARGE SCALE GENOMIC DNA]</scope>
</reference>
<gene>
    <name evidence="1" type="ORF">RFI_29005</name>
</gene>
<evidence type="ECO:0000313" key="2">
    <source>
        <dbReference type="Proteomes" id="UP000023152"/>
    </source>
</evidence>
<proteinExistence type="predicted"/>
<accession>X6M467</accession>